<dbReference type="AlphaFoldDB" id="A0A9W6HRU7"/>
<reference evidence="2" key="1">
    <citation type="journal article" date="2014" name="Int. J. Syst. Evol. Microbiol.">
        <title>Complete genome sequence of Corynebacterium casei LMG S-19264T (=DSM 44701T), isolated from a smear-ripened cheese.</title>
        <authorList>
            <consortium name="US DOE Joint Genome Institute (JGI-PGF)"/>
            <person name="Walter F."/>
            <person name="Albersmeier A."/>
            <person name="Kalinowski J."/>
            <person name="Ruckert C."/>
        </authorList>
    </citation>
    <scope>NUCLEOTIDE SEQUENCE</scope>
    <source>
        <strain evidence="2">VKM Ac-1958</strain>
    </source>
</reference>
<proteinExistence type="predicted"/>
<dbReference type="Pfam" id="PF13460">
    <property type="entry name" value="NAD_binding_10"/>
    <property type="match status" value="1"/>
</dbReference>
<organism evidence="2 3">
    <name type="scientific">Microbacterium keratanolyticum</name>
    <dbReference type="NCBI Taxonomy" id="67574"/>
    <lineage>
        <taxon>Bacteria</taxon>
        <taxon>Bacillati</taxon>
        <taxon>Actinomycetota</taxon>
        <taxon>Actinomycetes</taxon>
        <taxon>Micrococcales</taxon>
        <taxon>Microbacteriaceae</taxon>
        <taxon>Microbacterium</taxon>
    </lineage>
</organism>
<name>A0A9W6HRU7_9MICO</name>
<reference evidence="2" key="2">
    <citation type="submission" date="2023-01" db="EMBL/GenBank/DDBJ databases">
        <authorList>
            <person name="Sun Q."/>
            <person name="Evtushenko L."/>
        </authorList>
    </citation>
    <scope>NUCLEOTIDE SEQUENCE</scope>
    <source>
        <strain evidence="2">VKM Ac-1958</strain>
    </source>
</reference>
<evidence type="ECO:0000259" key="1">
    <source>
        <dbReference type="Pfam" id="PF13460"/>
    </source>
</evidence>
<gene>
    <name evidence="2" type="ORF">GCM10017596_14510</name>
</gene>
<accession>A0A9W6HRU7</accession>
<protein>
    <submittedName>
        <fullName evidence="2">NAD-dependent epimerase</fullName>
    </submittedName>
</protein>
<dbReference type="GO" id="GO:0016646">
    <property type="term" value="F:oxidoreductase activity, acting on the CH-NH group of donors, NAD or NADP as acceptor"/>
    <property type="evidence" value="ECO:0007669"/>
    <property type="project" value="TreeGrafter"/>
</dbReference>
<dbReference type="InterPro" id="IPR016040">
    <property type="entry name" value="NAD(P)-bd_dom"/>
</dbReference>
<dbReference type="PANTHER" id="PTHR43355:SF2">
    <property type="entry name" value="FLAVIN REDUCTASE (NADPH)"/>
    <property type="match status" value="1"/>
</dbReference>
<feature type="domain" description="NAD(P)-binding" evidence="1">
    <location>
        <begin position="8"/>
        <end position="203"/>
    </location>
</feature>
<dbReference type="InterPro" id="IPR051606">
    <property type="entry name" value="Polyketide_Oxido-like"/>
</dbReference>
<dbReference type="RefSeq" id="WP_204939355.1">
    <property type="nucleotide sequence ID" value="NZ_BAAAUM010000001.1"/>
</dbReference>
<dbReference type="EMBL" id="BSET01000001">
    <property type="protein sequence ID" value="GLK01736.1"/>
    <property type="molecule type" value="Genomic_DNA"/>
</dbReference>
<dbReference type="Proteomes" id="UP001142325">
    <property type="component" value="Unassembled WGS sequence"/>
</dbReference>
<evidence type="ECO:0000313" key="3">
    <source>
        <dbReference type="Proteomes" id="UP001142325"/>
    </source>
</evidence>
<keyword evidence="3" id="KW-1185">Reference proteome</keyword>
<dbReference type="PANTHER" id="PTHR43355">
    <property type="entry name" value="FLAVIN REDUCTASE (NADPH)"/>
    <property type="match status" value="1"/>
</dbReference>
<dbReference type="SUPFAM" id="SSF51735">
    <property type="entry name" value="NAD(P)-binding Rossmann-fold domains"/>
    <property type="match status" value="1"/>
</dbReference>
<dbReference type="InterPro" id="IPR036291">
    <property type="entry name" value="NAD(P)-bd_dom_sf"/>
</dbReference>
<dbReference type="Gene3D" id="3.40.50.720">
    <property type="entry name" value="NAD(P)-binding Rossmann-like Domain"/>
    <property type="match status" value="1"/>
</dbReference>
<evidence type="ECO:0000313" key="2">
    <source>
        <dbReference type="EMBL" id="GLK01736.1"/>
    </source>
</evidence>
<sequence>MARIVVIGGTGYAGGHIVAEAVRRGHEVVAFSRSAPEAPVEGARYVQGSVLDPEAVRQVVDGADAVISSLSPRGDMSDLAVDALGGVAAALTGTSTRLGVVGGAGGSLTAPGGPRLFDLEFPEEYKHEAQAGIDALALLEASDPSLDWFFVHPAEVFGPWAEGERTGHYRRGDDGVLIRDADGTSTISGADFAMAIVDEIERPAHHRARFTVGY</sequence>
<comment type="caution">
    <text evidence="2">The sequence shown here is derived from an EMBL/GenBank/DDBJ whole genome shotgun (WGS) entry which is preliminary data.</text>
</comment>